<keyword evidence="10" id="KW-0496">Mitochondrion</keyword>
<keyword evidence="7" id="KW-0809">Transit peptide</keyword>
<keyword evidence="13" id="KW-0472">Membrane</keyword>
<protein>
    <submittedName>
        <fullName evidence="16">Apoptosis-inducing factor 1-like isoform X2</fullName>
    </submittedName>
</protein>
<dbReference type="GO" id="GO:0016174">
    <property type="term" value="F:NAD(P)H oxidase H2O2-forming activity"/>
    <property type="evidence" value="ECO:0007669"/>
    <property type="project" value="TreeGrafter"/>
</dbReference>
<evidence type="ECO:0000259" key="14">
    <source>
        <dbReference type="Pfam" id="PF07992"/>
    </source>
</evidence>
<evidence type="ECO:0000256" key="10">
    <source>
        <dbReference type="ARBA" id="ARBA00023128"/>
    </source>
</evidence>
<evidence type="ECO:0000256" key="6">
    <source>
        <dbReference type="ARBA" id="ARBA00022827"/>
    </source>
</evidence>
<evidence type="ECO:0000256" key="5">
    <source>
        <dbReference type="ARBA" id="ARBA00022703"/>
    </source>
</evidence>
<dbReference type="PANTHER" id="PTHR43557:SF4">
    <property type="entry name" value="APOPTOSIS-INDUCING FACTOR 1, MITOCHONDRIAL"/>
    <property type="match status" value="1"/>
</dbReference>
<dbReference type="Gene3D" id="3.50.50.60">
    <property type="entry name" value="FAD/NAD(P)-binding domain"/>
    <property type="match status" value="2"/>
</dbReference>
<dbReference type="GO" id="GO:0071949">
    <property type="term" value="F:FAD binding"/>
    <property type="evidence" value="ECO:0007669"/>
    <property type="project" value="TreeGrafter"/>
</dbReference>
<dbReference type="Pfam" id="PF07992">
    <property type="entry name" value="Pyr_redox_2"/>
    <property type="match status" value="1"/>
</dbReference>
<evidence type="ECO:0000313" key="17">
    <source>
        <dbReference type="Proteomes" id="UP000288716"/>
    </source>
</evidence>
<reference evidence="16 17" key="1">
    <citation type="journal article" date="2018" name="Gigascience">
        <title>Genomes of trombidid mites reveal novel predicted allergens and laterally-transferred genes associated with secondary metabolism.</title>
        <authorList>
            <person name="Dong X."/>
            <person name="Chaisiri K."/>
            <person name="Xia D."/>
            <person name="Armstrong S.D."/>
            <person name="Fang Y."/>
            <person name="Donnelly M.J."/>
            <person name="Kadowaki T."/>
            <person name="McGarry J.W."/>
            <person name="Darby A.C."/>
            <person name="Makepeace B.L."/>
        </authorList>
    </citation>
    <scope>NUCLEOTIDE SEQUENCE [LARGE SCALE GENOMIC DNA]</scope>
    <source>
        <strain evidence="16">UoL-UT</strain>
    </source>
</reference>
<comment type="cofactor">
    <cofactor evidence="1">
        <name>FAD</name>
        <dbReference type="ChEBI" id="CHEBI:57692"/>
    </cofactor>
</comment>
<dbReference type="SMART" id="SM01353">
    <property type="entry name" value="AIF_C"/>
    <property type="match status" value="1"/>
</dbReference>
<dbReference type="GO" id="GO:0033108">
    <property type="term" value="P:mitochondrial respiratory chain complex assembly"/>
    <property type="evidence" value="ECO:0007669"/>
    <property type="project" value="TreeGrafter"/>
</dbReference>
<proteinExistence type="inferred from homology"/>
<dbReference type="Gene3D" id="3.30.390.30">
    <property type="match status" value="1"/>
</dbReference>
<dbReference type="GO" id="GO:0006915">
    <property type="term" value="P:apoptotic process"/>
    <property type="evidence" value="ECO:0007669"/>
    <property type="project" value="UniProtKB-KW"/>
</dbReference>
<dbReference type="OrthoDB" id="6029at2759"/>
<organism evidence="16 17">
    <name type="scientific">Leptotrombidium deliense</name>
    <dbReference type="NCBI Taxonomy" id="299467"/>
    <lineage>
        <taxon>Eukaryota</taxon>
        <taxon>Metazoa</taxon>
        <taxon>Ecdysozoa</taxon>
        <taxon>Arthropoda</taxon>
        <taxon>Chelicerata</taxon>
        <taxon>Arachnida</taxon>
        <taxon>Acari</taxon>
        <taxon>Acariformes</taxon>
        <taxon>Trombidiformes</taxon>
        <taxon>Prostigmata</taxon>
        <taxon>Anystina</taxon>
        <taxon>Parasitengona</taxon>
        <taxon>Trombiculoidea</taxon>
        <taxon>Trombiculidae</taxon>
        <taxon>Leptotrombidium</taxon>
    </lineage>
</organism>
<feature type="domain" description="Mitochondrial apoptosis-inducing factor C-terminal" evidence="15">
    <location>
        <begin position="442"/>
        <end position="567"/>
    </location>
</feature>
<keyword evidence="17" id="KW-1185">Reference proteome</keyword>
<dbReference type="STRING" id="299467.A0A443SRS7"/>
<evidence type="ECO:0000256" key="1">
    <source>
        <dbReference type="ARBA" id="ARBA00001974"/>
    </source>
</evidence>
<comment type="catalytic activity">
    <reaction evidence="11">
        <text>A + NADH + H(+) = AH2 + NAD(+)</text>
        <dbReference type="Rhea" id="RHEA:11356"/>
        <dbReference type="ChEBI" id="CHEBI:13193"/>
        <dbReference type="ChEBI" id="CHEBI:15378"/>
        <dbReference type="ChEBI" id="CHEBI:17499"/>
        <dbReference type="ChEBI" id="CHEBI:57540"/>
        <dbReference type="ChEBI" id="CHEBI:57945"/>
    </reaction>
</comment>
<keyword evidence="8" id="KW-0560">Oxidoreductase</keyword>
<feature type="domain" description="FAD/NAD(P)-binding" evidence="14">
    <location>
        <begin position="111"/>
        <end position="437"/>
    </location>
</feature>
<keyword evidence="6" id="KW-0274">FAD</keyword>
<evidence type="ECO:0000256" key="13">
    <source>
        <dbReference type="SAM" id="Phobius"/>
    </source>
</evidence>
<dbReference type="PANTHER" id="PTHR43557">
    <property type="entry name" value="APOPTOSIS-INDUCING FACTOR 1"/>
    <property type="match status" value="1"/>
</dbReference>
<dbReference type="Proteomes" id="UP000288716">
    <property type="component" value="Unassembled WGS sequence"/>
</dbReference>
<feature type="transmembrane region" description="Helical" evidence="13">
    <location>
        <begin position="57"/>
        <end position="78"/>
    </location>
</feature>
<comment type="subcellular location">
    <subcellularLocation>
        <location evidence="2">Mitochondrion</location>
    </subcellularLocation>
</comment>
<dbReference type="SUPFAM" id="SSF51905">
    <property type="entry name" value="FAD/NAD(P)-binding domain"/>
    <property type="match status" value="2"/>
</dbReference>
<evidence type="ECO:0000256" key="11">
    <source>
        <dbReference type="ARBA" id="ARBA00047786"/>
    </source>
</evidence>
<dbReference type="PRINTS" id="PR00411">
    <property type="entry name" value="PNDRDTASEI"/>
</dbReference>
<dbReference type="InterPro" id="IPR036188">
    <property type="entry name" value="FAD/NAD-bd_sf"/>
</dbReference>
<dbReference type="EMBL" id="NCKV01000613">
    <property type="protein sequence ID" value="RWS30165.1"/>
    <property type="molecule type" value="Genomic_DNA"/>
</dbReference>
<evidence type="ECO:0000313" key="16">
    <source>
        <dbReference type="EMBL" id="RWS30165.1"/>
    </source>
</evidence>
<evidence type="ECO:0000256" key="3">
    <source>
        <dbReference type="ARBA" id="ARBA00006442"/>
    </source>
</evidence>
<dbReference type="InterPro" id="IPR016156">
    <property type="entry name" value="FAD/NAD-linked_Rdtase_dimer_sf"/>
</dbReference>
<dbReference type="Pfam" id="PF14721">
    <property type="entry name" value="AIF_C"/>
    <property type="match status" value="1"/>
</dbReference>
<comment type="caution">
    <text evidence="16">The sequence shown here is derived from an EMBL/GenBank/DDBJ whole genome shotgun (WGS) entry which is preliminary data.</text>
</comment>
<evidence type="ECO:0000256" key="8">
    <source>
        <dbReference type="ARBA" id="ARBA00023002"/>
    </source>
</evidence>
<name>A0A443SRS7_9ACAR</name>
<dbReference type="VEuPathDB" id="VectorBase:LDEU001874"/>
<accession>A0A443SRS7</accession>
<keyword evidence="9" id="KW-0520">NAD</keyword>
<evidence type="ECO:0000256" key="2">
    <source>
        <dbReference type="ARBA" id="ARBA00004173"/>
    </source>
</evidence>
<dbReference type="InterPro" id="IPR029324">
    <property type="entry name" value="AIF_C"/>
</dbReference>
<evidence type="ECO:0000259" key="15">
    <source>
        <dbReference type="Pfam" id="PF14721"/>
    </source>
</evidence>
<dbReference type="GO" id="GO:0046983">
    <property type="term" value="F:protein dimerization activity"/>
    <property type="evidence" value="ECO:0007669"/>
    <property type="project" value="InterPro"/>
</dbReference>
<sequence length="593" mass="65935">MIAIQHISRRANASALPLFRYSRSVVKTGKIKFCSESNAGKSKPEEHHSFFKQNQTAILVGAAVVSGSLILGYTQGYFDSLFGKSGKPKVKEEKLKIKPPIKSIPESIPYLLIGGGTAAFSAFRAIRASDPKAKVVVITNEEHYPYMRPPLSKELWFSDPEISKKLMFTQWNGRERSVYFEHEEFYCPLEQLESQENGGVSIVRGYNVVKLDPIDQKAYLDNGQVVGYQKCLIATGGRPKNLKLFENASDEVQRRVILFRNADDFQRLAEVTKKSKSIAVVGGGFLGSELACALARRAHIEKSNLEVTQLFPESGNMAKVLPEYLSQWTTRKVTQEGVKVYTNTLVKDTTMEGNQVKLNLNNGSSVKADYVVVAVGLEPNTDLAKSSGLELDDVQGGYRVNAELEARSNIWVAGDVSCFYDVKLGRRRVEHHDHAVISGRLAGENMTGAKKPYWHQSMFWSDLGPNVGYEAIGIVESSLPTVAVFAKATEKDTPKAATESTEEGLRASTKTEEPPLKSTEAEDVPRIVSEADDYGKGVIFYLRENIVVGILLWNIFNQMSIARRIISEGKSFEDLSEVAKLFNIHEQQQEMTE</sequence>
<dbReference type="InterPro" id="IPR050446">
    <property type="entry name" value="FAD-oxidoreductase/Apoptosis"/>
</dbReference>
<keyword evidence="13" id="KW-0812">Transmembrane</keyword>
<keyword evidence="13" id="KW-1133">Transmembrane helix</keyword>
<feature type="region of interest" description="Disordered" evidence="12">
    <location>
        <begin position="490"/>
        <end position="522"/>
    </location>
</feature>
<gene>
    <name evidence="16" type="ORF">B4U80_00230</name>
</gene>
<keyword evidence="5" id="KW-0053">Apoptosis</keyword>
<comment type="similarity">
    <text evidence="3">Belongs to the FAD-dependent oxidoreductase family.</text>
</comment>
<keyword evidence="4" id="KW-0285">Flavoprotein</keyword>
<evidence type="ECO:0000256" key="4">
    <source>
        <dbReference type="ARBA" id="ARBA00022630"/>
    </source>
</evidence>
<dbReference type="InterPro" id="IPR023753">
    <property type="entry name" value="FAD/NAD-binding_dom"/>
</dbReference>
<feature type="compositionally biased region" description="Basic and acidic residues" evidence="12">
    <location>
        <begin position="503"/>
        <end position="522"/>
    </location>
</feature>
<dbReference type="GO" id="GO:0005739">
    <property type="term" value="C:mitochondrion"/>
    <property type="evidence" value="ECO:0007669"/>
    <property type="project" value="UniProtKB-SubCell"/>
</dbReference>
<evidence type="ECO:0000256" key="12">
    <source>
        <dbReference type="SAM" id="MobiDB-lite"/>
    </source>
</evidence>
<dbReference type="PRINTS" id="PR00368">
    <property type="entry name" value="FADPNR"/>
</dbReference>
<dbReference type="AlphaFoldDB" id="A0A443SRS7"/>
<dbReference type="SUPFAM" id="SSF55424">
    <property type="entry name" value="FAD/NAD-linked reductases, dimerisation (C-terminal) domain"/>
    <property type="match status" value="1"/>
</dbReference>
<evidence type="ECO:0000256" key="7">
    <source>
        <dbReference type="ARBA" id="ARBA00022946"/>
    </source>
</evidence>
<evidence type="ECO:0000256" key="9">
    <source>
        <dbReference type="ARBA" id="ARBA00023027"/>
    </source>
</evidence>